<organism evidence="3 4">
    <name type="scientific">Oceanibacterium hippocampi</name>
    <dbReference type="NCBI Taxonomy" id="745714"/>
    <lineage>
        <taxon>Bacteria</taxon>
        <taxon>Pseudomonadati</taxon>
        <taxon>Pseudomonadota</taxon>
        <taxon>Alphaproteobacteria</taxon>
        <taxon>Sneathiellales</taxon>
        <taxon>Sneathiellaceae</taxon>
        <taxon>Oceanibacterium</taxon>
    </lineage>
</organism>
<name>A0A1Y5S136_9PROT</name>
<dbReference type="GO" id="GO:0052689">
    <property type="term" value="F:carboxylic ester hydrolase activity"/>
    <property type="evidence" value="ECO:0007669"/>
    <property type="project" value="UniProtKB-ARBA"/>
</dbReference>
<evidence type="ECO:0000313" key="4">
    <source>
        <dbReference type="Proteomes" id="UP000193200"/>
    </source>
</evidence>
<evidence type="ECO:0000313" key="3">
    <source>
        <dbReference type="EMBL" id="SLN29666.1"/>
    </source>
</evidence>
<reference evidence="3 4" key="1">
    <citation type="submission" date="2017-03" db="EMBL/GenBank/DDBJ databases">
        <authorList>
            <person name="Afonso C.L."/>
            <person name="Miller P.J."/>
            <person name="Scott M.A."/>
            <person name="Spackman E."/>
            <person name="Goraichik I."/>
            <person name="Dimitrov K.M."/>
            <person name="Suarez D.L."/>
            <person name="Swayne D.E."/>
        </authorList>
    </citation>
    <scope>NUCLEOTIDE SEQUENCE [LARGE SCALE GENOMIC DNA]</scope>
    <source>
        <strain evidence="3 4">CECT 7691</strain>
    </source>
</reference>
<dbReference type="Proteomes" id="UP000193200">
    <property type="component" value="Unassembled WGS sequence"/>
</dbReference>
<evidence type="ECO:0000256" key="1">
    <source>
        <dbReference type="ARBA" id="ARBA00022801"/>
    </source>
</evidence>
<gene>
    <name evidence="3" type="ORF">OCH7691_01019</name>
</gene>
<dbReference type="Pfam" id="PF01738">
    <property type="entry name" value="DLH"/>
    <property type="match status" value="1"/>
</dbReference>
<accession>A0A1Y5S136</accession>
<dbReference type="SUPFAM" id="SSF53474">
    <property type="entry name" value="alpha/beta-Hydrolases"/>
    <property type="match status" value="1"/>
</dbReference>
<sequence length="291" mass="31571">MIHPPVTAITARRPDGDLSRAPFSRRWRCAVLLLLGFVLIAPAAPAGATDNGPSTAWTAALIAVPPVGGRRLPIFGRWRDSFVQRAVQEMPETVRLPAVLFMHGCDGIGGEEEAARILFMEWGYATFIPDSFARAGRRSNCATADFATSRAPESHDYRLQELAYGIQALHSLSWIDHDRIFAYGFSEGGMAVARYEGNGLSGRVITGWHCRGIGPYDGIGAPRDTPLLAILGDRDPWYAAKPGEHCGQVFDGRADAESIILPGNGHAILNSPDLANAERARKAIRTFLDGH</sequence>
<dbReference type="InterPro" id="IPR002925">
    <property type="entry name" value="Dienelactn_hydro"/>
</dbReference>
<dbReference type="EMBL" id="FWFR01000001">
    <property type="protein sequence ID" value="SLN29666.1"/>
    <property type="molecule type" value="Genomic_DNA"/>
</dbReference>
<dbReference type="PANTHER" id="PTHR22946">
    <property type="entry name" value="DIENELACTONE HYDROLASE DOMAIN-CONTAINING PROTEIN-RELATED"/>
    <property type="match status" value="1"/>
</dbReference>
<keyword evidence="1 3" id="KW-0378">Hydrolase</keyword>
<dbReference type="AlphaFoldDB" id="A0A1Y5S136"/>
<proteinExistence type="predicted"/>
<protein>
    <submittedName>
        <fullName evidence="3">Dienelactone hydrolase family protein</fullName>
    </submittedName>
</protein>
<dbReference type="Gene3D" id="3.40.50.1820">
    <property type="entry name" value="alpha/beta hydrolase"/>
    <property type="match status" value="1"/>
</dbReference>
<dbReference type="InterPro" id="IPR029058">
    <property type="entry name" value="AB_hydrolase_fold"/>
</dbReference>
<evidence type="ECO:0000259" key="2">
    <source>
        <dbReference type="Pfam" id="PF01738"/>
    </source>
</evidence>
<dbReference type="InParanoid" id="A0A1Y5S136"/>
<dbReference type="PANTHER" id="PTHR22946:SF9">
    <property type="entry name" value="POLYKETIDE TRANSFERASE AF380"/>
    <property type="match status" value="1"/>
</dbReference>
<feature type="domain" description="Dienelactone hydrolase" evidence="2">
    <location>
        <begin position="86"/>
        <end position="287"/>
    </location>
</feature>
<keyword evidence="4" id="KW-1185">Reference proteome</keyword>
<dbReference type="InterPro" id="IPR050261">
    <property type="entry name" value="FrsA_esterase"/>
</dbReference>